<dbReference type="RefSeq" id="XP_052941905.1">
    <property type="nucleotide sequence ID" value="XM_053086336.1"/>
</dbReference>
<gene>
    <name evidence="2" type="ORF">MKK02DRAFT_20923</name>
</gene>
<protein>
    <submittedName>
        <fullName evidence="2">Uncharacterized protein</fullName>
    </submittedName>
</protein>
<dbReference type="GO" id="GO:0032040">
    <property type="term" value="C:small-subunit processome"/>
    <property type="evidence" value="ECO:0007669"/>
    <property type="project" value="TreeGrafter"/>
</dbReference>
<comment type="caution">
    <text evidence="2">The sequence shown here is derived from an EMBL/GenBank/DDBJ whole genome shotgun (WGS) entry which is preliminary data.</text>
</comment>
<evidence type="ECO:0000256" key="1">
    <source>
        <dbReference type="SAM" id="MobiDB-lite"/>
    </source>
</evidence>
<feature type="compositionally biased region" description="Basic and acidic residues" evidence="1">
    <location>
        <begin position="241"/>
        <end position="250"/>
    </location>
</feature>
<dbReference type="GO" id="GO:0000462">
    <property type="term" value="P:maturation of SSU-rRNA from tricistronic rRNA transcript (SSU-rRNA, 5.8S rRNA, LSU-rRNA)"/>
    <property type="evidence" value="ECO:0007669"/>
    <property type="project" value="TreeGrafter"/>
</dbReference>
<sequence>MTTATSTEDISRIYSDLQTAISATHTACNPLLSQARTSDETLDISEGISLLLVRPQLLLSSLHNLIIQTALRLSGAPANLELDEVSLSNAHSALDATSAAQSVAGELAVNQEIFDKVRGLESKLEYQIKKLSSLAEAAEKQTIAPEPENDLLSFRPNPSALLKAKVPRKTADEDSSAIYKPPRVAAVPYEAEKKRNDRRAPALLSEFADTLGFAPSMESTSGLSTRPVQAGAHTNSVSAKRAAELQRMDQFEEENMTRLVTNKREAKRRRDDEEALALGYGVGGPARSRGRRQNGLEAELEGVLGERRSKGVWDGVKGLGERGSALDRGKGSAGAGSGRPKQKKARFEQEMGKRRA</sequence>
<dbReference type="EMBL" id="JAKWFO010000015">
    <property type="protein sequence ID" value="KAI9632128.1"/>
    <property type="molecule type" value="Genomic_DNA"/>
</dbReference>
<feature type="compositionally biased region" description="Basic and acidic residues" evidence="1">
    <location>
        <begin position="262"/>
        <end position="272"/>
    </location>
</feature>
<organism evidence="2 3">
    <name type="scientific">Dioszegia hungarica</name>
    <dbReference type="NCBI Taxonomy" id="4972"/>
    <lineage>
        <taxon>Eukaryota</taxon>
        <taxon>Fungi</taxon>
        <taxon>Dikarya</taxon>
        <taxon>Basidiomycota</taxon>
        <taxon>Agaricomycotina</taxon>
        <taxon>Tremellomycetes</taxon>
        <taxon>Tremellales</taxon>
        <taxon>Bulleribasidiaceae</taxon>
        <taxon>Dioszegia</taxon>
    </lineage>
</organism>
<dbReference type="GeneID" id="77725537"/>
<accession>A0AA38LQY0</accession>
<feature type="region of interest" description="Disordered" evidence="1">
    <location>
        <begin position="218"/>
        <end position="272"/>
    </location>
</feature>
<dbReference type="AlphaFoldDB" id="A0AA38LQY0"/>
<name>A0AA38LQY0_9TREE</name>
<evidence type="ECO:0000313" key="2">
    <source>
        <dbReference type="EMBL" id="KAI9632128.1"/>
    </source>
</evidence>
<dbReference type="PANTHER" id="PTHR13237:SF9">
    <property type="entry name" value="NEUROGUIDIN"/>
    <property type="match status" value="1"/>
</dbReference>
<keyword evidence="3" id="KW-1185">Reference proteome</keyword>
<dbReference type="PANTHER" id="PTHR13237">
    <property type="entry name" value="SOMETHING ABOUT SILENCING PROTEIN 10-RELATED"/>
    <property type="match status" value="1"/>
</dbReference>
<reference evidence="2" key="1">
    <citation type="journal article" date="2022" name="G3 (Bethesda)">
        <title>High quality genome of the basidiomycete yeast Dioszegia hungarica PDD-24b-2 isolated from cloud water.</title>
        <authorList>
            <person name="Jarrige D."/>
            <person name="Haridas S."/>
            <person name="Bleykasten-Grosshans C."/>
            <person name="Joly M."/>
            <person name="Nadalig T."/>
            <person name="Sancelme M."/>
            <person name="Vuilleumier S."/>
            <person name="Grigoriev I.V."/>
            <person name="Amato P."/>
            <person name="Bringel F."/>
        </authorList>
    </citation>
    <scope>NUCLEOTIDE SEQUENCE</scope>
    <source>
        <strain evidence="2">PDD-24b-2</strain>
    </source>
</reference>
<evidence type="ECO:0000313" key="3">
    <source>
        <dbReference type="Proteomes" id="UP001164286"/>
    </source>
</evidence>
<proteinExistence type="predicted"/>
<feature type="compositionally biased region" description="Basic and acidic residues" evidence="1">
    <location>
        <begin position="345"/>
        <end position="356"/>
    </location>
</feature>
<feature type="region of interest" description="Disordered" evidence="1">
    <location>
        <begin position="311"/>
        <end position="356"/>
    </location>
</feature>
<feature type="compositionally biased region" description="Polar residues" evidence="1">
    <location>
        <begin position="218"/>
        <end position="238"/>
    </location>
</feature>
<dbReference type="Proteomes" id="UP001164286">
    <property type="component" value="Unassembled WGS sequence"/>
</dbReference>